<keyword evidence="1" id="KW-0812">Transmembrane</keyword>
<reference evidence="2" key="1">
    <citation type="journal article" date="2014" name="Front. Microbiol.">
        <title>High frequency of phylogenetically diverse reductive dehalogenase-homologous genes in deep subseafloor sedimentary metagenomes.</title>
        <authorList>
            <person name="Kawai M."/>
            <person name="Futagami T."/>
            <person name="Toyoda A."/>
            <person name="Takaki Y."/>
            <person name="Nishi S."/>
            <person name="Hori S."/>
            <person name="Arai W."/>
            <person name="Tsubouchi T."/>
            <person name="Morono Y."/>
            <person name="Uchiyama I."/>
            <person name="Ito T."/>
            <person name="Fujiyama A."/>
            <person name="Inagaki F."/>
            <person name="Takami H."/>
        </authorList>
    </citation>
    <scope>NUCLEOTIDE SEQUENCE</scope>
    <source>
        <strain evidence="2">Expedition CK06-06</strain>
    </source>
</reference>
<keyword evidence="1" id="KW-1133">Transmembrane helix</keyword>
<comment type="caution">
    <text evidence="2">The sequence shown here is derived from an EMBL/GenBank/DDBJ whole genome shotgun (WGS) entry which is preliminary data.</text>
</comment>
<gene>
    <name evidence="2" type="ORF">S01H4_56578</name>
</gene>
<organism evidence="2">
    <name type="scientific">marine sediment metagenome</name>
    <dbReference type="NCBI Taxonomy" id="412755"/>
    <lineage>
        <taxon>unclassified sequences</taxon>
        <taxon>metagenomes</taxon>
        <taxon>ecological metagenomes</taxon>
    </lineage>
</organism>
<dbReference type="EMBL" id="BART01032798">
    <property type="protein sequence ID" value="GAH14848.1"/>
    <property type="molecule type" value="Genomic_DNA"/>
</dbReference>
<feature type="non-terminal residue" evidence="2">
    <location>
        <position position="110"/>
    </location>
</feature>
<feature type="transmembrane region" description="Helical" evidence="1">
    <location>
        <begin position="89"/>
        <end position="109"/>
    </location>
</feature>
<dbReference type="AlphaFoldDB" id="X1F202"/>
<feature type="transmembrane region" description="Helical" evidence="1">
    <location>
        <begin position="9"/>
        <end position="26"/>
    </location>
</feature>
<evidence type="ECO:0000313" key="2">
    <source>
        <dbReference type="EMBL" id="GAH14848.1"/>
    </source>
</evidence>
<accession>X1F202</accession>
<evidence type="ECO:0008006" key="3">
    <source>
        <dbReference type="Google" id="ProtNLM"/>
    </source>
</evidence>
<sequence length="110" mass="12943">MINEKNGKILLQSLIVISIRFFYIIIGGPEYITSSLTNDDSYYYFNTAWNTKLYGFVTFDSIHKTNGVHLLWFFIVYFLSFLTNSKELFLIILMMVNVIIMGFSFIPIWI</sequence>
<keyword evidence="1" id="KW-0472">Membrane</keyword>
<protein>
    <recommendedName>
        <fullName evidence="3">Glycosyltransferase RgtA/B/C/D-like domain-containing protein</fullName>
    </recommendedName>
</protein>
<feature type="transmembrane region" description="Helical" evidence="1">
    <location>
        <begin position="66"/>
        <end position="82"/>
    </location>
</feature>
<proteinExistence type="predicted"/>
<name>X1F202_9ZZZZ</name>
<evidence type="ECO:0000256" key="1">
    <source>
        <dbReference type="SAM" id="Phobius"/>
    </source>
</evidence>